<dbReference type="OrthoDB" id="442638at2759"/>
<dbReference type="EMBL" id="CAJNJA010095075">
    <property type="protein sequence ID" value="CAE7941853.1"/>
    <property type="molecule type" value="Genomic_DNA"/>
</dbReference>
<reference evidence="1" key="1">
    <citation type="submission" date="2021-02" db="EMBL/GenBank/DDBJ databases">
        <authorList>
            <person name="Dougan E. K."/>
            <person name="Rhodes N."/>
            <person name="Thang M."/>
            <person name="Chan C."/>
        </authorList>
    </citation>
    <scope>NUCLEOTIDE SEQUENCE</scope>
</reference>
<proteinExistence type="predicted"/>
<accession>A0A813CBM8</accession>
<evidence type="ECO:0000313" key="1">
    <source>
        <dbReference type="EMBL" id="CAE7941853.1"/>
    </source>
</evidence>
<comment type="caution">
    <text evidence="1">The sequence shown here is derived from an EMBL/GenBank/DDBJ whole genome shotgun (WGS) entry which is preliminary data.</text>
</comment>
<dbReference type="Proteomes" id="UP000601435">
    <property type="component" value="Unassembled WGS sequence"/>
</dbReference>
<dbReference type="AlphaFoldDB" id="A0A813CBM8"/>
<organism evidence="1 2">
    <name type="scientific">Symbiodinium necroappetens</name>
    <dbReference type="NCBI Taxonomy" id="1628268"/>
    <lineage>
        <taxon>Eukaryota</taxon>
        <taxon>Sar</taxon>
        <taxon>Alveolata</taxon>
        <taxon>Dinophyceae</taxon>
        <taxon>Suessiales</taxon>
        <taxon>Symbiodiniaceae</taxon>
        <taxon>Symbiodinium</taxon>
    </lineage>
</organism>
<gene>
    <name evidence="1" type="primary">FCPE</name>
    <name evidence="1" type="ORF">SNEC2469_LOCUS34435</name>
</gene>
<protein>
    <submittedName>
        <fullName evidence="1">FCPE protein</fullName>
    </submittedName>
</protein>
<keyword evidence="2" id="KW-1185">Reference proteome</keyword>
<evidence type="ECO:0000313" key="2">
    <source>
        <dbReference type="Proteomes" id="UP000601435"/>
    </source>
</evidence>
<name>A0A813CBM8_9DINO</name>
<sequence>MADPWDIEDPWSGAVGAAPPHDAVDVGGLGGACIRVHRLNGELLEVALTAREASNVVSNRDLKQCLARNDRSVPAAPFFICQMRLIHMDSGLELEDGPVCWEWLQEGSIQYLISDVMSLAAEELPPSDDLTFCYKDLDELLDAKLIMSFAFAICRQRGQAFLEHVFTAWTTAMRNLPRSEVNVMPDRLSCAHKTTFLTRCLSLLHAIDDDAEDYARPRGTAGLIGATHFHDGHLPGCHFIEFLHRTCAGATIDLVREKMDVGTVEKSFDVFQSETVKSKLWTLVKGRKYPFRNRPSGVWGGIWCALGAELLMALIDKGLPKWCWAGCIGPFNDNLLQYIIEPANHIAALDGKEDAEGRLCISLARRFSLEELCHQNQHGRNALSYAEEFAEHYEHGRVRVMGGPELRVDVWIEAGLLNSNFI</sequence>